<evidence type="ECO:0000256" key="2">
    <source>
        <dbReference type="ARBA" id="ARBA00022679"/>
    </source>
</evidence>
<dbReference type="EMBL" id="CP012677">
    <property type="protein sequence ID" value="ALE94258.1"/>
    <property type="molecule type" value="Genomic_DNA"/>
</dbReference>
<dbReference type="GO" id="GO:0004370">
    <property type="term" value="F:glycerol kinase activity"/>
    <property type="evidence" value="ECO:0007669"/>
    <property type="project" value="TreeGrafter"/>
</dbReference>
<dbReference type="InterPro" id="IPR043129">
    <property type="entry name" value="ATPase_NBD"/>
</dbReference>
<evidence type="ECO:0000313" key="10">
    <source>
        <dbReference type="EMBL" id="ALE94258.1"/>
    </source>
</evidence>
<name>A0A0M4RS92_9MICC</name>
<accession>A0A0M4RS92</accession>
<evidence type="ECO:0000313" key="11">
    <source>
        <dbReference type="Proteomes" id="UP000062833"/>
    </source>
</evidence>
<dbReference type="GO" id="GO:0019301">
    <property type="term" value="P:rhamnose catabolic process"/>
    <property type="evidence" value="ECO:0007669"/>
    <property type="project" value="InterPro"/>
</dbReference>
<sequence>MYVAVDIGASSGRVIVGRIGEGVAELHVVHRFPNGVVEHRGSLYWDLDALMVQVLAGLAAAAEHAVAASATISSIGIDTWAVDYGLVDASGRLDSMPFSYRDSRGPAAVDAVHDHISPGQLYATNGLQHLPFNTLYQLATEKNLAGRQAMLIPDLIALKLTGVRRSEVTNASTTGLFDAVAGEWATESFQALGLPTGLFPPLIRPGETLGTLLPAVAAQTGLAAATPVVAVGSHDTASAVAAVPAAKRNFAYISSGTWSLVGVELHAPVLTEASRLANFTNERGVDSTVRYLRNVGGLWLLSESMRSWEQEAADAGSPTQHLGLLALLAAAAKEPTGGPLIDVDSTEYIAPGNMPERIRAAVGATGGALETRPAAVVRCIVESLAAAYARTIRQAVELSGQPVEVIHIVGGGSQNDLLCQLTADATGLPVLAGPVEATALGNILIQARAAGAAPATLAGLRSIVAAAYPCLRYEPAPRQVTDAAQNPDSLE</sequence>
<feature type="domain" description="Carbohydrate kinase FGGY C-terminal" evidence="9">
    <location>
        <begin position="251"/>
        <end position="450"/>
    </location>
</feature>
<keyword evidence="2" id="KW-0808">Transferase</keyword>
<gene>
    <name evidence="10" type="ORF">AOC05_13920</name>
</gene>
<comment type="similarity">
    <text evidence="1">Belongs to the FGGY kinase family.</text>
</comment>
<dbReference type="GO" id="GO:0005524">
    <property type="term" value="F:ATP binding"/>
    <property type="evidence" value="ECO:0007669"/>
    <property type="project" value="UniProtKB-KW"/>
</dbReference>
<dbReference type="SUPFAM" id="SSF53067">
    <property type="entry name" value="Actin-like ATPase domain"/>
    <property type="match status" value="2"/>
</dbReference>
<dbReference type="Proteomes" id="UP000062833">
    <property type="component" value="Chromosome"/>
</dbReference>
<dbReference type="GO" id="GO:0005829">
    <property type="term" value="C:cytosol"/>
    <property type="evidence" value="ECO:0007669"/>
    <property type="project" value="TreeGrafter"/>
</dbReference>
<dbReference type="PATRIC" id="fig|656366.3.peg.3003"/>
<dbReference type="PANTHER" id="PTHR10196:SF93">
    <property type="entry name" value="L-RHAMNULOKINASE"/>
    <property type="match status" value="1"/>
</dbReference>
<dbReference type="GO" id="GO:0008993">
    <property type="term" value="F:rhamnulokinase activity"/>
    <property type="evidence" value="ECO:0007669"/>
    <property type="project" value="InterPro"/>
</dbReference>
<keyword evidence="4 10" id="KW-0418">Kinase</keyword>
<keyword evidence="5" id="KW-0067">ATP-binding</keyword>
<keyword evidence="6" id="KW-1015">Disulfide bond</keyword>
<dbReference type="Pfam" id="PF00370">
    <property type="entry name" value="FGGY_N"/>
    <property type="match status" value="1"/>
</dbReference>
<evidence type="ECO:0000256" key="1">
    <source>
        <dbReference type="ARBA" id="ARBA00009156"/>
    </source>
</evidence>
<reference evidence="11" key="1">
    <citation type="submission" date="2015-09" db="EMBL/GenBank/DDBJ databases">
        <title>Complete genome of Arthrobacter alpinus strain R3.8.</title>
        <authorList>
            <person name="See-Too W.S."/>
            <person name="Chan K.G."/>
        </authorList>
    </citation>
    <scope>NUCLEOTIDE SEQUENCE [LARGE SCALE GENOMIC DNA]</scope>
    <source>
        <strain evidence="11">R3.8</strain>
    </source>
</reference>
<dbReference type="PIRSF" id="PIRSF000538">
    <property type="entry name" value="GlpK"/>
    <property type="match status" value="1"/>
</dbReference>
<keyword evidence="3" id="KW-0547">Nucleotide-binding</keyword>
<feature type="domain" description="Carbohydrate kinase FGGY N-terminal" evidence="8">
    <location>
        <begin position="1"/>
        <end position="240"/>
    </location>
</feature>
<evidence type="ECO:0000256" key="3">
    <source>
        <dbReference type="ARBA" id="ARBA00022741"/>
    </source>
</evidence>
<evidence type="ECO:0000259" key="8">
    <source>
        <dbReference type="Pfam" id="PF00370"/>
    </source>
</evidence>
<keyword evidence="11" id="KW-1185">Reference proteome</keyword>
<evidence type="ECO:0000256" key="4">
    <source>
        <dbReference type="ARBA" id="ARBA00022777"/>
    </source>
</evidence>
<dbReference type="InterPro" id="IPR013449">
    <property type="entry name" value="Rhamnulokinase"/>
</dbReference>
<keyword evidence="7" id="KW-0684">Rhamnose metabolism</keyword>
<dbReference type="Gene3D" id="3.30.420.40">
    <property type="match status" value="2"/>
</dbReference>
<dbReference type="CDD" id="cd07771">
    <property type="entry name" value="ASKHA_NBD_FGGY_RhaB-like"/>
    <property type="match status" value="1"/>
</dbReference>
<evidence type="ECO:0000256" key="6">
    <source>
        <dbReference type="ARBA" id="ARBA00023157"/>
    </source>
</evidence>
<evidence type="ECO:0000256" key="7">
    <source>
        <dbReference type="ARBA" id="ARBA00023308"/>
    </source>
</evidence>
<dbReference type="GO" id="GO:0006071">
    <property type="term" value="P:glycerol metabolic process"/>
    <property type="evidence" value="ECO:0007669"/>
    <property type="project" value="TreeGrafter"/>
</dbReference>
<dbReference type="PANTHER" id="PTHR10196">
    <property type="entry name" value="SUGAR KINASE"/>
    <property type="match status" value="1"/>
</dbReference>
<protein>
    <submittedName>
        <fullName evidence="10">Carbohydrate kinase</fullName>
    </submittedName>
</protein>
<evidence type="ECO:0000259" key="9">
    <source>
        <dbReference type="Pfam" id="PF02782"/>
    </source>
</evidence>
<dbReference type="InterPro" id="IPR000577">
    <property type="entry name" value="Carb_kinase_FGGY"/>
</dbReference>
<dbReference type="Pfam" id="PF02782">
    <property type="entry name" value="FGGY_C"/>
    <property type="match status" value="1"/>
</dbReference>
<dbReference type="AlphaFoldDB" id="A0A0M4RS92"/>
<proteinExistence type="inferred from homology"/>
<dbReference type="InterPro" id="IPR018484">
    <property type="entry name" value="FGGY_N"/>
</dbReference>
<organism evidence="10 11">
    <name type="scientific">Arthrobacter alpinus</name>
    <dbReference type="NCBI Taxonomy" id="656366"/>
    <lineage>
        <taxon>Bacteria</taxon>
        <taxon>Bacillati</taxon>
        <taxon>Actinomycetota</taxon>
        <taxon>Actinomycetes</taxon>
        <taxon>Micrococcales</taxon>
        <taxon>Micrococcaceae</taxon>
        <taxon>Arthrobacter</taxon>
    </lineage>
</organism>
<evidence type="ECO:0000256" key="5">
    <source>
        <dbReference type="ARBA" id="ARBA00022840"/>
    </source>
</evidence>
<dbReference type="InterPro" id="IPR018485">
    <property type="entry name" value="FGGY_C"/>
</dbReference>
<dbReference type="KEGG" id="aaq:AOC05_13920"/>